<feature type="active site" evidence="2">
    <location>
        <position position="700"/>
    </location>
</feature>
<evidence type="ECO:0000256" key="3">
    <source>
        <dbReference type="SAM" id="Coils"/>
    </source>
</evidence>
<keyword evidence="2" id="KW-0378">Hydrolase</keyword>
<feature type="coiled-coil region" evidence="3">
    <location>
        <begin position="779"/>
        <end position="806"/>
    </location>
</feature>
<dbReference type="GO" id="GO:0005524">
    <property type="term" value="F:ATP binding"/>
    <property type="evidence" value="ECO:0007669"/>
    <property type="project" value="InterPro"/>
</dbReference>
<protein>
    <recommendedName>
        <fullName evidence="2">endopeptidase La</fullName>
        <ecNumber evidence="2">3.4.21.53</ecNumber>
    </recommendedName>
</protein>
<dbReference type="Pfam" id="PF05362">
    <property type="entry name" value="Lon_C"/>
    <property type="match status" value="1"/>
</dbReference>
<dbReference type="InterPro" id="IPR008269">
    <property type="entry name" value="Lon_proteolytic"/>
</dbReference>
<dbReference type="SUPFAM" id="SSF52540">
    <property type="entry name" value="P-loop containing nucleoside triphosphate hydrolases"/>
    <property type="match status" value="1"/>
</dbReference>
<dbReference type="Gene3D" id="1.10.8.60">
    <property type="match status" value="1"/>
</dbReference>
<feature type="active site" evidence="2">
    <location>
        <position position="657"/>
    </location>
</feature>
<dbReference type="InterPro" id="IPR027065">
    <property type="entry name" value="Lon_Prtase"/>
</dbReference>
<comment type="similarity">
    <text evidence="2">Belongs to the peptidase S16 family.</text>
</comment>
<gene>
    <name evidence="5" type="ORF">HGMM_F50B12C36</name>
</gene>
<comment type="catalytic activity">
    <reaction evidence="2">
        <text>Hydrolysis of proteins in presence of ATP.</text>
        <dbReference type="EC" id="3.4.21.53"/>
    </reaction>
</comment>
<dbReference type="Pfam" id="PF13654">
    <property type="entry name" value="AAA_32"/>
    <property type="match status" value="1"/>
</dbReference>
<reference evidence="5" key="1">
    <citation type="journal article" date="2005" name="Environ. Microbiol.">
        <title>Genetic and functional properties of uncultivated thermophilic crenarchaeotes from a subsurface gold mine as revealed by analysis of genome fragments.</title>
        <authorList>
            <person name="Nunoura T."/>
            <person name="Hirayama H."/>
            <person name="Takami H."/>
            <person name="Oida H."/>
            <person name="Nishi S."/>
            <person name="Shimamura S."/>
            <person name="Suzuki Y."/>
            <person name="Inagaki F."/>
            <person name="Takai K."/>
            <person name="Nealson K.H."/>
            <person name="Horikoshi K."/>
        </authorList>
    </citation>
    <scope>NUCLEOTIDE SEQUENCE</scope>
</reference>
<evidence type="ECO:0000256" key="2">
    <source>
        <dbReference type="PROSITE-ProRule" id="PRU01122"/>
    </source>
</evidence>
<dbReference type="PANTHER" id="PTHR10046">
    <property type="entry name" value="ATP DEPENDENT LON PROTEASE FAMILY MEMBER"/>
    <property type="match status" value="1"/>
</dbReference>
<dbReference type="InterPro" id="IPR020568">
    <property type="entry name" value="Ribosomal_Su5_D2-typ_SF"/>
</dbReference>
<dbReference type="GO" id="GO:0004176">
    <property type="term" value="F:ATP-dependent peptidase activity"/>
    <property type="evidence" value="ECO:0007669"/>
    <property type="project" value="UniProtKB-UniRule"/>
</dbReference>
<accession>H5SMK3</accession>
<dbReference type="Gene3D" id="3.40.50.300">
    <property type="entry name" value="P-loop containing nucleotide triphosphate hydrolases"/>
    <property type="match status" value="2"/>
</dbReference>
<dbReference type="GO" id="GO:0004252">
    <property type="term" value="F:serine-type endopeptidase activity"/>
    <property type="evidence" value="ECO:0007669"/>
    <property type="project" value="UniProtKB-UniRule"/>
</dbReference>
<dbReference type="InterPro" id="IPR014721">
    <property type="entry name" value="Ribsml_uS5_D2-typ_fold_subgr"/>
</dbReference>
<feature type="coiled-coil region" evidence="3">
    <location>
        <begin position="207"/>
        <end position="234"/>
    </location>
</feature>
<keyword evidence="2" id="KW-0720">Serine protease</keyword>
<dbReference type="PRINTS" id="PR00830">
    <property type="entry name" value="ENDOLAPTASE"/>
</dbReference>
<keyword evidence="1 2" id="KW-0645">Protease</keyword>
<dbReference type="Pfam" id="PF20436">
    <property type="entry name" value="LonB_AAA-LID"/>
    <property type="match status" value="1"/>
</dbReference>
<dbReference type="InterPro" id="IPR046843">
    <property type="entry name" value="LonB_AAA-LID"/>
</dbReference>
<dbReference type="Gene3D" id="3.30.230.10">
    <property type="match status" value="1"/>
</dbReference>
<sequence length="806" mass="90583">MARRLQPEELRRRCDPEIFGVETTAECAPLDDVIGQERALRALELGLGIKDFRYNIYVAGSPGTGKNSIVQAFLKKLSLKEPAPNDLCYVHNFADPYCPRYILLPPGQGRKLAADMDDLIEKLRERIPAAYHSEEYRKKRQSLDEQFNELRLKVTAHVEHEARQRNFLFQLSVLGFQATPLLDGQPLTEEAFAKLPERERHKIARHREELQEIVQEAMTQLEGIEEQRLKAIAELDRDIALYTIKPLIKRLQTRYGSYPRVLEFLEDVEADILQNIKEFAEPSPQSPTGEGQGVPLPTGMIDLFTRYKVNVLVDHSKTKGAPVVVEENATYTNLFGKIERRVQFGVMTADFTMIKPGSLHQANGGYLVLNADNLLKYWISWEALKIALRCGRIQIEDPATMMGFTTTEGLKPEPVPLSVKVILIGSPELYYLLETADEDFAKLFAVKADFDDEMSWEERYVKQLGPFVAARVRERPGLKHFHKTALARLAEYAAELTGDQKKLSARFSDLMTIVREASYWAERDGARAVKAEHVEKAIEEKTYRNSLIEEKIHELILRGDILVDLSGERVGCVNGLSVLQLPDISFGRPTRITANVFTGKEGVLDVEREAELSGKLHSKGVLILKGWLGEKFAVARPLSLSASITFEQSYSKIDGDSASSTELYALISALAQVPLKQGIAVTGSVNQKGEIQPIGSVNEKIDGFFKVCKAHGLTGEQGVIIPEQNIDNLMLRQEIIDAVQKKQFHIYAVKTVEEGLEILTGLKAGERGPDGTFPEGTIYARVEARLREIQKNLNQTEAEEEEEKKT</sequence>
<name>H5SMK3_9BACT</name>
<organism evidence="5">
    <name type="scientific">uncultured Acetothermia bacterium</name>
    <dbReference type="NCBI Taxonomy" id="236499"/>
    <lineage>
        <taxon>Bacteria</taxon>
        <taxon>Candidatus Bipolaricaulota</taxon>
        <taxon>environmental samples</taxon>
    </lineage>
</organism>
<dbReference type="EMBL" id="AP011774">
    <property type="protein sequence ID" value="BAL57389.1"/>
    <property type="molecule type" value="Genomic_DNA"/>
</dbReference>
<reference evidence="5" key="2">
    <citation type="journal article" date="2012" name="PLoS ONE">
        <title>A Deeply Branching Thermophilic Bacterium with an Ancient Acetyl-CoA Pathway Dominates a Subsurface Ecosystem.</title>
        <authorList>
            <person name="Takami H."/>
            <person name="Noguchi H."/>
            <person name="Takaki Y."/>
            <person name="Uchiyama I."/>
            <person name="Toyoda A."/>
            <person name="Nishi S."/>
            <person name="Chee G.-J."/>
            <person name="Arai W."/>
            <person name="Nunoura T."/>
            <person name="Itoh T."/>
            <person name="Hattori M."/>
            <person name="Takai K."/>
        </authorList>
    </citation>
    <scope>NUCLEOTIDE SEQUENCE</scope>
</reference>
<feature type="domain" description="Lon proteolytic" evidence="4">
    <location>
        <begin position="567"/>
        <end position="762"/>
    </location>
</feature>
<dbReference type="AlphaFoldDB" id="H5SMK3"/>
<keyword evidence="3" id="KW-0175">Coiled coil</keyword>
<dbReference type="GO" id="GO:0030163">
    <property type="term" value="P:protein catabolic process"/>
    <property type="evidence" value="ECO:0007669"/>
    <property type="project" value="InterPro"/>
</dbReference>
<dbReference type="GO" id="GO:0006508">
    <property type="term" value="P:proteolysis"/>
    <property type="evidence" value="ECO:0007669"/>
    <property type="project" value="UniProtKB-KW"/>
</dbReference>
<dbReference type="InterPro" id="IPR027417">
    <property type="entry name" value="P-loop_NTPase"/>
</dbReference>
<dbReference type="InterPro" id="IPR041699">
    <property type="entry name" value="AAA_32"/>
</dbReference>
<dbReference type="PROSITE" id="PS51786">
    <property type="entry name" value="LON_PROTEOLYTIC"/>
    <property type="match status" value="1"/>
</dbReference>
<dbReference type="EC" id="3.4.21.53" evidence="2"/>
<proteinExistence type="inferred from homology"/>
<evidence type="ECO:0000256" key="1">
    <source>
        <dbReference type="ARBA" id="ARBA00022670"/>
    </source>
</evidence>
<dbReference type="InterPro" id="IPR046844">
    <property type="entry name" value="Lon-like_helical"/>
</dbReference>
<evidence type="ECO:0000313" key="5">
    <source>
        <dbReference type="EMBL" id="BAL57389.1"/>
    </source>
</evidence>
<dbReference type="Pfam" id="PF20437">
    <property type="entry name" value="LonC_helical"/>
    <property type="match status" value="1"/>
</dbReference>
<dbReference type="SUPFAM" id="SSF54211">
    <property type="entry name" value="Ribosomal protein S5 domain 2-like"/>
    <property type="match status" value="1"/>
</dbReference>
<evidence type="ECO:0000259" key="4">
    <source>
        <dbReference type="PROSITE" id="PS51786"/>
    </source>
</evidence>